<gene>
    <name evidence="6" type="ORF">Bca52824_014430</name>
</gene>
<protein>
    <recommendedName>
        <fullName evidence="5">A20-type domain-containing protein</fullName>
    </recommendedName>
</protein>
<keyword evidence="7" id="KW-1185">Reference proteome</keyword>
<evidence type="ECO:0000313" key="6">
    <source>
        <dbReference type="EMBL" id="KAG2321217.1"/>
    </source>
</evidence>
<dbReference type="Proteomes" id="UP000886595">
    <property type="component" value="Unassembled WGS sequence"/>
</dbReference>
<evidence type="ECO:0000256" key="3">
    <source>
        <dbReference type="ARBA" id="ARBA00022771"/>
    </source>
</evidence>
<dbReference type="Gene3D" id="1.20.5.4770">
    <property type="match status" value="1"/>
</dbReference>
<evidence type="ECO:0000313" key="7">
    <source>
        <dbReference type="Proteomes" id="UP000886595"/>
    </source>
</evidence>
<dbReference type="SUPFAM" id="SSF57716">
    <property type="entry name" value="Glucocorticoid receptor-like (DNA-binding domain)"/>
    <property type="match status" value="1"/>
</dbReference>
<evidence type="ECO:0000256" key="2">
    <source>
        <dbReference type="ARBA" id="ARBA00022723"/>
    </source>
</evidence>
<dbReference type="AlphaFoldDB" id="A0A8X8B4F5"/>
<dbReference type="EMBL" id="JAAMPC010000003">
    <property type="protein sequence ID" value="KAG2321217.1"/>
    <property type="molecule type" value="Genomic_DNA"/>
</dbReference>
<dbReference type="PROSITE" id="PS51036">
    <property type="entry name" value="ZF_A20"/>
    <property type="match status" value="1"/>
</dbReference>
<reference evidence="6 7" key="1">
    <citation type="submission" date="2020-02" db="EMBL/GenBank/DDBJ databases">
        <authorList>
            <person name="Ma Q."/>
            <person name="Huang Y."/>
            <person name="Song X."/>
            <person name="Pei D."/>
        </authorList>
    </citation>
    <scope>NUCLEOTIDE SEQUENCE [LARGE SCALE GENOMIC DNA]</scope>
    <source>
        <strain evidence="6">Sxm20200214</strain>
        <tissue evidence="6">Leaf</tissue>
    </source>
</reference>
<feature type="domain" description="A20-type" evidence="5">
    <location>
        <begin position="18"/>
        <end position="52"/>
    </location>
</feature>
<proteinExistence type="predicted"/>
<organism evidence="6 7">
    <name type="scientific">Brassica carinata</name>
    <name type="common">Ethiopian mustard</name>
    <name type="synonym">Abyssinian cabbage</name>
    <dbReference type="NCBI Taxonomy" id="52824"/>
    <lineage>
        <taxon>Eukaryota</taxon>
        <taxon>Viridiplantae</taxon>
        <taxon>Streptophyta</taxon>
        <taxon>Embryophyta</taxon>
        <taxon>Tracheophyta</taxon>
        <taxon>Spermatophyta</taxon>
        <taxon>Magnoliopsida</taxon>
        <taxon>eudicotyledons</taxon>
        <taxon>Gunneridae</taxon>
        <taxon>Pentapetalae</taxon>
        <taxon>rosids</taxon>
        <taxon>malvids</taxon>
        <taxon>Brassicales</taxon>
        <taxon>Brassicaceae</taxon>
        <taxon>Brassiceae</taxon>
        <taxon>Brassica</taxon>
    </lineage>
</organism>
<dbReference type="GO" id="GO:0003677">
    <property type="term" value="F:DNA binding"/>
    <property type="evidence" value="ECO:0007669"/>
    <property type="project" value="InterPro"/>
</dbReference>
<keyword evidence="3" id="KW-0863">Zinc-finger</keyword>
<evidence type="ECO:0000256" key="1">
    <source>
        <dbReference type="ARBA" id="ARBA00003732"/>
    </source>
</evidence>
<comment type="caution">
    <text evidence="6">The sequence shown here is derived from an EMBL/GenBank/DDBJ whole genome shotgun (WGS) entry which is preliminary data.</text>
</comment>
<sequence>MYKKCRNGPRQDRMPKPPENPKLCINKCGFFGIADTMNMCSKCYKTMLFQQEHEAKFASAVSGSPSNIMKDNFTAALANAEISFSDDNCIILEPVSFL</sequence>
<dbReference type="GO" id="GO:0008270">
    <property type="term" value="F:zinc ion binding"/>
    <property type="evidence" value="ECO:0007669"/>
    <property type="project" value="UniProtKB-KW"/>
</dbReference>
<name>A0A8X8B4F5_BRACI</name>
<dbReference type="SMART" id="SM00259">
    <property type="entry name" value="ZnF_A20"/>
    <property type="match status" value="1"/>
</dbReference>
<evidence type="ECO:0000259" key="5">
    <source>
        <dbReference type="PROSITE" id="PS51036"/>
    </source>
</evidence>
<keyword evidence="2" id="KW-0479">Metal-binding</keyword>
<comment type="function">
    <text evidence="1">May be involved in environmental stress response.</text>
</comment>
<evidence type="ECO:0000256" key="4">
    <source>
        <dbReference type="ARBA" id="ARBA00022833"/>
    </source>
</evidence>
<accession>A0A8X8B4F5</accession>
<dbReference type="Pfam" id="PF01754">
    <property type="entry name" value="zf-A20"/>
    <property type="match status" value="1"/>
</dbReference>
<dbReference type="OrthoDB" id="428577at2759"/>
<dbReference type="InterPro" id="IPR002653">
    <property type="entry name" value="Znf_A20"/>
</dbReference>
<keyword evidence="4" id="KW-0862">Zinc</keyword>